<name>A0A023W6Y0_9CAUD</name>
<dbReference type="InterPro" id="IPR001098">
    <property type="entry name" value="DNA-dir_DNA_pol_A_palm_dom"/>
</dbReference>
<keyword evidence="5" id="KW-1194">Viral DNA replication</keyword>
<dbReference type="OrthoDB" id="14842at10239"/>
<dbReference type="Pfam" id="PF01612">
    <property type="entry name" value="DNA_pol_A_exo1"/>
    <property type="match status" value="1"/>
</dbReference>
<dbReference type="GO" id="GO:0006302">
    <property type="term" value="P:double-strand break repair"/>
    <property type="evidence" value="ECO:0007669"/>
    <property type="project" value="TreeGrafter"/>
</dbReference>
<evidence type="ECO:0000313" key="9">
    <source>
        <dbReference type="EMBL" id="AHY27109.1"/>
    </source>
</evidence>
<evidence type="ECO:0000259" key="8">
    <source>
        <dbReference type="SMART" id="SM00482"/>
    </source>
</evidence>
<dbReference type="InterPro" id="IPR036397">
    <property type="entry name" value="RNaseH_sf"/>
</dbReference>
<dbReference type="RefSeq" id="YP_009032531.1">
    <property type="nucleotide sequence ID" value="NC_024148.1"/>
</dbReference>
<feature type="domain" description="3'-5' exonuclease" evidence="7">
    <location>
        <begin position="15"/>
        <end position="212"/>
    </location>
</feature>
<dbReference type="InterPro" id="IPR012337">
    <property type="entry name" value="RNaseH-like_sf"/>
</dbReference>
<evidence type="ECO:0000256" key="5">
    <source>
        <dbReference type="ARBA" id="ARBA00023109"/>
    </source>
</evidence>
<dbReference type="GO" id="GO:0039693">
    <property type="term" value="P:viral DNA genome replication"/>
    <property type="evidence" value="ECO:0007669"/>
    <property type="project" value="UniProtKB-KW"/>
</dbReference>
<dbReference type="KEGG" id="vg:19488235"/>
<dbReference type="GO" id="GO:0006261">
    <property type="term" value="P:DNA-templated DNA replication"/>
    <property type="evidence" value="ECO:0007669"/>
    <property type="project" value="InterPro"/>
</dbReference>
<evidence type="ECO:0000313" key="10">
    <source>
        <dbReference type="Proteomes" id="UP000024443"/>
    </source>
</evidence>
<gene>
    <name evidence="9" type="primary">46</name>
    <name evidence="9" type="ORF">PBI_PHANTASTIC_46</name>
</gene>
<dbReference type="Gene3D" id="1.20.1060.10">
    <property type="entry name" value="Taq DNA Polymerase, Chain T, domain 4"/>
    <property type="match status" value="1"/>
</dbReference>
<evidence type="ECO:0000256" key="3">
    <source>
        <dbReference type="ARBA" id="ARBA00022695"/>
    </source>
</evidence>
<keyword evidence="2" id="KW-0808">Transferase</keyword>
<dbReference type="PRINTS" id="PR00868">
    <property type="entry name" value="DNAPOLI"/>
</dbReference>
<protein>
    <recommendedName>
        <fullName evidence="1">DNA-directed DNA polymerase</fullName>
        <ecNumber evidence="1">2.7.7.7</ecNumber>
    </recommendedName>
</protein>
<keyword evidence="5" id="KW-0235">DNA replication</keyword>
<dbReference type="InterPro" id="IPR002298">
    <property type="entry name" value="DNA_polymerase_A"/>
</dbReference>
<proteinExistence type="predicted"/>
<evidence type="ECO:0000256" key="4">
    <source>
        <dbReference type="ARBA" id="ARBA00022932"/>
    </source>
</evidence>
<dbReference type="InterPro" id="IPR043502">
    <property type="entry name" value="DNA/RNA_pol_sf"/>
</dbReference>
<evidence type="ECO:0000259" key="7">
    <source>
        <dbReference type="SMART" id="SM00474"/>
    </source>
</evidence>
<comment type="catalytic activity">
    <reaction evidence="6">
        <text>DNA(n) + a 2'-deoxyribonucleoside 5'-triphosphate = DNA(n+1) + diphosphate</text>
        <dbReference type="Rhea" id="RHEA:22508"/>
        <dbReference type="Rhea" id="RHEA-COMP:17339"/>
        <dbReference type="Rhea" id="RHEA-COMP:17340"/>
        <dbReference type="ChEBI" id="CHEBI:33019"/>
        <dbReference type="ChEBI" id="CHEBI:61560"/>
        <dbReference type="ChEBI" id="CHEBI:173112"/>
        <dbReference type="EC" id="2.7.7.7"/>
    </reaction>
</comment>
<evidence type="ECO:0000256" key="1">
    <source>
        <dbReference type="ARBA" id="ARBA00012417"/>
    </source>
</evidence>
<sequence>MIEHRHEVAGDQVVIRVVETEDDLEGFRDFIRAHLGFLGLDSETTGLDIYSDDFRCRTVQFGTPNEGWVVPVELGRPFEGAVVEALESVNGFVLHNASFDLQVFDKTLGVPMETMWPKVKDTRILSHLVDPRGKDEGGIGHSLEETVRHYVDSEVADKVKTLMADLAAARKGVTKATIWKKVELFDPVYNLYAGMDPILAARLIQKLAPLVKVRDELIDNEHRLAEICSYMERQGFLLDVEYTEELSLDLKVKESHYNEVALNYGCEKINSTDQVADVLESMGVRIIGRTPSGKRQVNDDLLSKLVKEGSPEVSQFAEAVIEGKKAGKWRKTWVDTFLKTRDSQNRCHASINPLRARTARMSITGIPAQTLPSGDWMIRRCFLADEGHKIASVDYQAQELRVLAALSRDKAMVEAFANDEDLHLKTARAAWPDREIDKDSPERKYAKTVNFGRVYGGGAKTVAEQTGLDMAQAQQVVAGFDRAYPEVQKLSQRLQREAIRNGYITTPFIDGLGGRRLPVDPQRAYSALNYLIQSSSRDVTARALLRLHDAGFTPYLRLPIHDEILASVPAEHAEWGAKRIGELMAEQMGPVLIGTDPEVGGRSWGSLYGAEY</sequence>
<dbReference type="SMART" id="SM00482">
    <property type="entry name" value="POLAc"/>
    <property type="match status" value="1"/>
</dbReference>
<keyword evidence="3" id="KW-0548">Nucleotidyltransferase</keyword>
<dbReference type="SUPFAM" id="SSF53098">
    <property type="entry name" value="Ribonuclease H-like"/>
    <property type="match status" value="1"/>
</dbReference>
<feature type="domain" description="DNA-directed DNA polymerase family A palm" evidence="8">
    <location>
        <begin position="375"/>
        <end position="572"/>
    </location>
</feature>
<dbReference type="PANTHER" id="PTHR10133:SF62">
    <property type="entry name" value="DNA POLYMERASE THETA"/>
    <property type="match status" value="1"/>
</dbReference>
<dbReference type="GO" id="GO:0003677">
    <property type="term" value="F:DNA binding"/>
    <property type="evidence" value="ECO:0007669"/>
    <property type="project" value="InterPro"/>
</dbReference>
<dbReference type="Pfam" id="PF00476">
    <property type="entry name" value="DNA_pol_A"/>
    <property type="match status" value="1"/>
</dbReference>
<dbReference type="Gene3D" id="3.30.70.370">
    <property type="match status" value="1"/>
</dbReference>
<evidence type="ECO:0000256" key="2">
    <source>
        <dbReference type="ARBA" id="ARBA00022679"/>
    </source>
</evidence>
<dbReference type="GO" id="GO:0008408">
    <property type="term" value="F:3'-5' exonuclease activity"/>
    <property type="evidence" value="ECO:0007669"/>
    <property type="project" value="InterPro"/>
</dbReference>
<keyword evidence="10" id="KW-1185">Reference proteome</keyword>
<dbReference type="SUPFAM" id="SSF56672">
    <property type="entry name" value="DNA/RNA polymerases"/>
    <property type="match status" value="1"/>
</dbReference>
<dbReference type="InterPro" id="IPR019760">
    <property type="entry name" value="DNA-dir_DNA_pol_A_CS"/>
</dbReference>
<dbReference type="InterPro" id="IPR002562">
    <property type="entry name" value="3'-5'_exonuclease_dom"/>
</dbReference>
<accession>A0A023W6Y0</accession>
<dbReference type="Proteomes" id="UP000024443">
    <property type="component" value="Segment"/>
</dbReference>
<dbReference type="PANTHER" id="PTHR10133">
    <property type="entry name" value="DNA POLYMERASE I"/>
    <property type="match status" value="1"/>
</dbReference>
<dbReference type="GO" id="GO:0003887">
    <property type="term" value="F:DNA-directed DNA polymerase activity"/>
    <property type="evidence" value="ECO:0007669"/>
    <property type="project" value="UniProtKB-KW"/>
</dbReference>
<evidence type="ECO:0000256" key="6">
    <source>
        <dbReference type="ARBA" id="ARBA00049244"/>
    </source>
</evidence>
<dbReference type="PROSITE" id="PS00447">
    <property type="entry name" value="DNA_POLYMERASE_A"/>
    <property type="match status" value="1"/>
</dbReference>
<dbReference type="Gene3D" id="3.30.420.10">
    <property type="entry name" value="Ribonuclease H-like superfamily/Ribonuclease H"/>
    <property type="match status" value="1"/>
</dbReference>
<dbReference type="SMART" id="SM00474">
    <property type="entry name" value="35EXOc"/>
    <property type="match status" value="1"/>
</dbReference>
<dbReference type="EMBL" id="KJ510415">
    <property type="protein sequence ID" value="AHY27109.1"/>
    <property type="molecule type" value="Genomic_DNA"/>
</dbReference>
<dbReference type="EC" id="2.7.7.7" evidence="1"/>
<dbReference type="GeneID" id="19488235"/>
<keyword evidence="4" id="KW-0239">DNA-directed DNA polymerase</keyword>
<organism evidence="9 10">
    <name type="scientific">Mycobacterium phage Phantastic</name>
    <dbReference type="NCBI Taxonomy" id="1486426"/>
    <lineage>
        <taxon>Viruses</taxon>
        <taxon>Duplodnaviria</taxon>
        <taxon>Heunggongvirae</taxon>
        <taxon>Uroviricota</taxon>
        <taxon>Caudoviricetes</taxon>
        <taxon>Veracruzvirus</taxon>
        <taxon>Veracruzvirus phantastic</taxon>
    </lineage>
</organism>
<reference evidence="9 10" key="1">
    <citation type="submission" date="2014-02" db="EMBL/GenBank/DDBJ databases">
        <authorList>
            <person name="Meadows H.N."/>
            <person name="Fisher J.N.B."/>
            <person name="Gardner A.V."/>
            <person name="Merrill B.D."/>
            <person name="Hartmann K.A."/>
            <person name="Bailey M.E."/>
            <person name="Beckstead A.P."/>
            <person name="Deus L.M."/>
            <person name="Earl A.S."/>
            <person name="Easter R.A."/>
            <person name="Gibby P.D."/>
            <person name="Graves K.A."/>
            <person name="Ayer P.A."/>
            <person name="Heiner M.E."/>
            <person name="Herring J.A."/>
            <person name="Jaen A.D."/>
            <person name="Liu J.E."/>
            <person name="Manci A.M."/>
            <person name="Nielsen D.A."/>
            <person name="Paz H.C."/>
            <person name="Sabin N.R."/>
            <person name="Solomon M.B."/>
            <person name="Sutter R.A."/>
            <person name="Wake B.N."/>
            <person name="Willyerd H.J."/>
            <person name="Zimmerman L.J."/>
            <person name="Breakwell D.P."/>
            <person name="Burnett S.H."/>
            <person name="Grose J.H."/>
            <person name="Bradley K.W."/>
            <person name="Clarke D.Q."/>
            <person name="Lewis M.F."/>
            <person name="Barker L.P."/>
            <person name="Bailey C."/>
            <person name="Asai D.J."/>
            <person name="Garber M.L."/>
            <person name="Bowman C.A."/>
            <person name="Russell D.A."/>
            <person name="Pope W.H."/>
            <person name="Jacobs-Sera D."/>
            <person name="Hendrix R.W."/>
            <person name="Hatfull G.F."/>
        </authorList>
    </citation>
    <scope>NUCLEOTIDE SEQUENCE [LARGE SCALE GENOMIC DNA]</scope>
</reference>
<dbReference type="Gene3D" id="1.10.150.20">
    <property type="entry name" value="5' to 3' exonuclease, C-terminal subdomain"/>
    <property type="match status" value="1"/>
</dbReference>